<dbReference type="SUPFAM" id="SSF51445">
    <property type="entry name" value="(Trans)glycosidases"/>
    <property type="match status" value="1"/>
</dbReference>
<dbReference type="GO" id="GO:0009254">
    <property type="term" value="P:peptidoglycan turnover"/>
    <property type="evidence" value="ECO:0007669"/>
    <property type="project" value="TreeGrafter"/>
</dbReference>
<keyword evidence="4 7" id="KW-0378">Hydrolase</keyword>
<dbReference type="Gene3D" id="3.40.50.1700">
    <property type="entry name" value="Glycoside hydrolase family 3 C-terminal domain"/>
    <property type="match status" value="1"/>
</dbReference>
<evidence type="ECO:0000259" key="6">
    <source>
        <dbReference type="Pfam" id="PF00933"/>
    </source>
</evidence>
<evidence type="ECO:0000256" key="4">
    <source>
        <dbReference type="ARBA" id="ARBA00022801"/>
    </source>
</evidence>
<organism evidence="7 8">
    <name type="scientific">Pelagovum pacificum</name>
    <dbReference type="NCBI Taxonomy" id="2588711"/>
    <lineage>
        <taxon>Bacteria</taxon>
        <taxon>Pseudomonadati</taxon>
        <taxon>Pseudomonadota</taxon>
        <taxon>Alphaproteobacteria</taxon>
        <taxon>Rhodobacterales</taxon>
        <taxon>Paracoccaceae</taxon>
        <taxon>Pelagovum</taxon>
    </lineage>
</organism>
<gene>
    <name evidence="7" type="ORF">FHY64_00335</name>
</gene>
<keyword evidence="5" id="KW-0326">Glycosidase</keyword>
<dbReference type="Proteomes" id="UP000314011">
    <property type="component" value="Unassembled WGS sequence"/>
</dbReference>
<dbReference type="Pfam" id="PF00933">
    <property type="entry name" value="Glyco_hydro_3"/>
    <property type="match status" value="1"/>
</dbReference>
<dbReference type="PANTHER" id="PTHR30480:SF13">
    <property type="entry name" value="BETA-HEXOSAMINIDASE"/>
    <property type="match status" value="1"/>
</dbReference>
<comment type="catalytic activity">
    <reaction evidence="1">
        <text>Hydrolysis of terminal non-reducing N-acetyl-D-hexosamine residues in N-acetyl-beta-D-hexosaminides.</text>
        <dbReference type="EC" id="3.2.1.52"/>
    </reaction>
</comment>
<accession>A0A5C5GCS2</accession>
<dbReference type="AlphaFoldDB" id="A0A5C5GCS2"/>
<comment type="caution">
    <text evidence="7">The sequence shown here is derived from an EMBL/GenBank/DDBJ whole genome shotgun (WGS) entry which is preliminary data.</text>
</comment>
<dbReference type="InterPro" id="IPR050226">
    <property type="entry name" value="NagZ_Beta-hexosaminidase"/>
</dbReference>
<keyword evidence="8" id="KW-1185">Reference proteome</keyword>
<proteinExistence type="inferred from homology"/>
<reference evidence="7 8" key="1">
    <citation type="submission" date="2019-06" db="EMBL/GenBank/DDBJ databases">
        <title>Genome of new Rhodobacteraceae sp. SM1903.</title>
        <authorList>
            <person name="Ren X."/>
        </authorList>
    </citation>
    <scope>NUCLEOTIDE SEQUENCE [LARGE SCALE GENOMIC DNA]</scope>
    <source>
        <strain evidence="7 8">SM1903</strain>
    </source>
</reference>
<feature type="domain" description="Glycoside hydrolase family 3 N-terminal" evidence="6">
    <location>
        <begin position="75"/>
        <end position="346"/>
    </location>
</feature>
<dbReference type="EC" id="3.2.1.52" evidence="3"/>
<evidence type="ECO:0000313" key="7">
    <source>
        <dbReference type="EMBL" id="TNY31787.1"/>
    </source>
</evidence>
<dbReference type="Gene3D" id="3.20.20.300">
    <property type="entry name" value="Glycoside hydrolase, family 3, N-terminal domain"/>
    <property type="match status" value="1"/>
</dbReference>
<evidence type="ECO:0000256" key="3">
    <source>
        <dbReference type="ARBA" id="ARBA00012663"/>
    </source>
</evidence>
<comment type="similarity">
    <text evidence="2">Belongs to the glycosyl hydrolase 3 family.</text>
</comment>
<sequence>MDDFTKAPFNLDREGADWVEDRLAAMSDREKMAQCFNVMLDASDSEGCTRIAAMAPGSVAIRGADTPAEAQALIARFDDANPVPLLVTADLEGSLMTPPGASPAPNPLGFAAIDEPAATEQMSRIMAHQAAHFGINWSFTPCIDINARFRSAIVGTRSFGSDPAKIRRHALAHVRGLASETCAATAKHFPGEGYDERDQHLVTTVNPLSMAEWEETYGKLYRTMFEEGGVMAVMPGHIALPSYMREVLGEKETEEHYQPATVNRHLIEGLLRKRLGFRGIVVSDASEMAGLTSWMTRAESVVAMLNAGCDIVLFTSDFAYDLEVVEAALADGRLSWARIEQAIRRQLALKAAVGLHRRHTWERPARDRDADDKLSRDLMRRLPTLVRDRDDLLPLSPETHRKILLVSKGVIFPFAPGPLPLHLPDQLRTAGFEVTEHDWGTPVDPQGHDLILYCFAEESLLTRGTITLDWFAMHGSFKTAMRRPHDVPSLMVSFGHPYYLYEVTRMPCYINAYSSHLDAQQAVVDALTGKRSFEGKNPVDPFCGLPEFV</sequence>
<name>A0A5C5GCS2_9RHOB</name>
<dbReference type="GO" id="GO:0005975">
    <property type="term" value="P:carbohydrate metabolic process"/>
    <property type="evidence" value="ECO:0007669"/>
    <property type="project" value="InterPro"/>
</dbReference>
<dbReference type="EMBL" id="VFFF01000001">
    <property type="protein sequence ID" value="TNY31787.1"/>
    <property type="molecule type" value="Genomic_DNA"/>
</dbReference>
<dbReference type="InterPro" id="IPR001764">
    <property type="entry name" value="Glyco_hydro_3_N"/>
</dbReference>
<dbReference type="OrthoDB" id="9781691at2"/>
<dbReference type="RefSeq" id="WP_140192467.1">
    <property type="nucleotide sequence ID" value="NZ_CP065915.1"/>
</dbReference>
<protein>
    <recommendedName>
        <fullName evidence="3">beta-N-acetylhexosaminidase</fullName>
        <ecNumber evidence="3">3.2.1.52</ecNumber>
    </recommendedName>
</protein>
<evidence type="ECO:0000256" key="5">
    <source>
        <dbReference type="ARBA" id="ARBA00023295"/>
    </source>
</evidence>
<evidence type="ECO:0000256" key="1">
    <source>
        <dbReference type="ARBA" id="ARBA00001231"/>
    </source>
</evidence>
<dbReference type="PANTHER" id="PTHR30480">
    <property type="entry name" value="BETA-HEXOSAMINIDASE-RELATED"/>
    <property type="match status" value="1"/>
</dbReference>
<dbReference type="InterPro" id="IPR036881">
    <property type="entry name" value="Glyco_hydro_3_C_sf"/>
</dbReference>
<evidence type="ECO:0000256" key="2">
    <source>
        <dbReference type="ARBA" id="ARBA00005336"/>
    </source>
</evidence>
<evidence type="ECO:0000313" key="8">
    <source>
        <dbReference type="Proteomes" id="UP000314011"/>
    </source>
</evidence>
<dbReference type="InterPro" id="IPR017853">
    <property type="entry name" value="GH"/>
</dbReference>
<dbReference type="InterPro" id="IPR036962">
    <property type="entry name" value="Glyco_hydro_3_N_sf"/>
</dbReference>
<dbReference type="GO" id="GO:0004563">
    <property type="term" value="F:beta-N-acetylhexosaminidase activity"/>
    <property type="evidence" value="ECO:0007669"/>
    <property type="project" value="UniProtKB-EC"/>
</dbReference>